<protein>
    <submittedName>
        <fullName evidence="2">Alpha/beta fold hydrolase</fullName>
    </submittedName>
</protein>
<proteinExistence type="predicted"/>
<feature type="domain" description="Serine aminopeptidase S33" evidence="1">
    <location>
        <begin position="46"/>
        <end position="303"/>
    </location>
</feature>
<accession>A0ABV7VR50</accession>
<evidence type="ECO:0000313" key="2">
    <source>
        <dbReference type="EMBL" id="MFC3679929.1"/>
    </source>
</evidence>
<dbReference type="Pfam" id="PF12146">
    <property type="entry name" value="Hydrolase_4"/>
    <property type="match status" value="1"/>
</dbReference>
<comment type="caution">
    <text evidence="2">The sequence shown here is derived from an EMBL/GenBank/DDBJ whole genome shotgun (WGS) entry which is preliminary data.</text>
</comment>
<sequence length="321" mass="36012">MLLKLQQKSGITMTQAEKIKHQPATTVDIKTSDQQTFVAQLWDHHNPIATIHIVHGMAEHCLRYQPLAEQLQQAGYRVVSHNHRGHGDRLPQGHYADSRGWELVIDDMLQVQQQLCSDSAVILLGHSMGSFIAQGFAIRYGDRLSGLILSGSNYQSAFMYKAGRTVARVLKLFQGGRTQSKVMDRLSFGAFNNRFKPARTEFDWLSRDNQQVDRYIQDPACGHTCTLQLWIDLFGGLIEISQPGNLAHIPADLPIWLFAGECDPVGQNGKGVNALQQALTDSGHKNVSCTLYADARHEMLNELNAAEVRQEILNRINDMIR</sequence>
<dbReference type="SUPFAM" id="SSF53474">
    <property type="entry name" value="alpha/beta-Hydrolases"/>
    <property type="match status" value="1"/>
</dbReference>
<keyword evidence="3" id="KW-1185">Reference proteome</keyword>
<dbReference type="Proteomes" id="UP001595722">
    <property type="component" value="Unassembled WGS sequence"/>
</dbReference>
<keyword evidence="2" id="KW-0378">Hydrolase</keyword>
<dbReference type="PANTHER" id="PTHR11614">
    <property type="entry name" value="PHOSPHOLIPASE-RELATED"/>
    <property type="match status" value="1"/>
</dbReference>
<dbReference type="InterPro" id="IPR029058">
    <property type="entry name" value="AB_hydrolase_fold"/>
</dbReference>
<evidence type="ECO:0000313" key="3">
    <source>
        <dbReference type="Proteomes" id="UP001595722"/>
    </source>
</evidence>
<dbReference type="RefSeq" id="WP_376865740.1">
    <property type="nucleotide sequence ID" value="NZ_JBHRYB010000005.1"/>
</dbReference>
<dbReference type="EMBL" id="JBHRYB010000005">
    <property type="protein sequence ID" value="MFC3679929.1"/>
    <property type="molecule type" value="Genomic_DNA"/>
</dbReference>
<dbReference type="Gene3D" id="3.40.50.1820">
    <property type="entry name" value="alpha/beta hydrolase"/>
    <property type="match status" value="1"/>
</dbReference>
<evidence type="ECO:0000259" key="1">
    <source>
        <dbReference type="Pfam" id="PF12146"/>
    </source>
</evidence>
<organism evidence="2 3">
    <name type="scientific">Bacterioplanoides pacificum</name>
    <dbReference type="NCBI Taxonomy" id="1171596"/>
    <lineage>
        <taxon>Bacteria</taxon>
        <taxon>Pseudomonadati</taxon>
        <taxon>Pseudomonadota</taxon>
        <taxon>Gammaproteobacteria</taxon>
        <taxon>Oceanospirillales</taxon>
        <taxon>Oceanospirillaceae</taxon>
        <taxon>Bacterioplanoides</taxon>
    </lineage>
</organism>
<dbReference type="InterPro" id="IPR022742">
    <property type="entry name" value="Hydrolase_4"/>
</dbReference>
<name>A0ABV7VR50_9GAMM</name>
<dbReference type="InterPro" id="IPR051044">
    <property type="entry name" value="MAG_DAG_Lipase"/>
</dbReference>
<gene>
    <name evidence="2" type="ORF">ACFOMG_07365</name>
</gene>
<reference evidence="3" key="1">
    <citation type="journal article" date="2019" name="Int. J. Syst. Evol. Microbiol.">
        <title>The Global Catalogue of Microorganisms (GCM) 10K type strain sequencing project: providing services to taxonomists for standard genome sequencing and annotation.</title>
        <authorList>
            <consortium name="The Broad Institute Genomics Platform"/>
            <consortium name="The Broad Institute Genome Sequencing Center for Infectious Disease"/>
            <person name="Wu L."/>
            <person name="Ma J."/>
        </authorList>
    </citation>
    <scope>NUCLEOTIDE SEQUENCE [LARGE SCALE GENOMIC DNA]</scope>
    <source>
        <strain evidence="3">KCTC 42424</strain>
    </source>
</reference>
<dbReference type="GO" id="GO:0016787">
    <property type="term" value="F:hydrolase activity"/>
    <property type="evidence" value="ECO:0007669"/>
    <property type="project" value="UniProtKB-KW"/>
</dbReference>